<accession>A0A7S0MSB9</accession>
<proteinExistence type="predicted"/>
<organism evidence="1">
    <name type="scientific">Cryptomonas curvata</name>
    <dbReference type="NCBI Taxonomy" id="233186"/>
    <lineage>
        <taxon>Eukaryota</taxon>
        <taxon>Cryptophyceae</taxon>
        <taxon>Cryptomonadales</taxon>
        <taxon>Cryptomonadaceae</taxon>
        <taxon>Cryptomonas</taxon>
    </lineage>
</organism>
<dbReference type="EMBL" id="HBEZ01046810">
    <property type="protein sequence ID" value="CAD8648862.1"/>
    <property type="molecule type" value="Transcribed_RNA"/>
</dbReference>
<dbReference type="AlphaFoldDB" id="A0A7S0MSB9"/>
<protein>
    <submittedName>
        <fullName evidence="1">Uncharacterized protein</fullName>
    </submittedName>
</protein>
<evidence type="ECO:0000313" key="1">
    <source>
        <dbReference type="EMBL" id="CAD8648862.1"/>
    </source>
</evidence>
<name>A0A7S0MSB9_9CRYP</name>
<reference evidence="1" key="1">
    <citation type="submission" date="2021-01" db="EMBL/GenBank/DDBJ databases">
        <authorList>
            <person name="Corre E."/>
            <person name="Pelletier E."/>
            <person name="Niang G."/>
            <person name="Scheremetjew M."/>
            <person name="Finn R."/>
            <person name="Kale V."/>
            <person name="Holt S."/>
            <person name="Cochrane G."/>
            <person name="Meng A."/>
            <person name="Brown T."/>
            <person name="Cohen L."/>
        </authorList>
    </citation>
    <scope>NUCLEOTIDE SEQUENCE</scope>
    <source>
        <strain evidence="1">CCAP979/52</strain>
    </source>
</reference>
<sequence length="101" mass="11713">MALAIDKLCNMDELADVEHRENFFYVSEPMRKSNQCKETGGTAPPRRFYRTFWRSFAGRLKTLDSIQCRHAEDMAYKIKVPTQVNVNQAHDQRDSTLDNAS</sequence>
<gene>
    <name evidence="1" type="ORF">CCUR1050_LOCUS25785</name>
</gene>